<reference evidence="2" key="1">
    <citation type="journal article" date="2015" name="Nature">
        <title>Complex archaea that bridge the gap between prokaryotes and eukaryotes.</title>
        <authorList>
            <person name="Spang A."/>
            <person name="Saw J.H."/>
            <person name="Jorgensen S.L."/>
            <person name="Zaremba-Niedzwiedzka K."/>
            <person name="Martijn J."/>
            <person name="Lind A.E."/>
            <person name="van Eijk R."/>
            <person name="Schleper C."/>
            <person name="Guy L."/>
            <person name="Ettema T.J."/>
        </authorList>
    </citation>
    <scope>NUCLEOTIDE SEQUENCE</scope>
</reference>
<sequence>MMEEIIQAIRDERARQDLMWGAATERNLSPQSWNTILMEEVGEVARASLEGDPVEYVEELVQVAAVAVAALEDHYEQQTTPPIVEDSSSDNLCIPPGGGSSAAIEYIQEEKKQ</sequence>
<accession>A0A0F8W687</accession>
<dbReference type="EMBL" id="LAZR01067182">
    <property type="protein sequence ID" value="KKK52118.1"/>
    <property type="molecule type" value="Genomic_DNA"/>
</dbReference>
<feature type="region of interest" description="Disordered" evidence="1">
    <location>
        <begin position="80"/>
        <end position="100"/>
    </location>
</feature>
<evidence type="ECO:0000256" key="1">
    <source>
        <dbReference type="SAM" id="MobiDB-lite"/>
    </source>
</evidence>
<comment type="caution">
    <text evidence="2">The sequence shown here is derived from an EMBL/GenBank/DDBJ whole genome shotgun (WGS) entry which is preliminary data.</text>
</comment>
<organism evidence="2">
    <name type="scientific">marine sediment metagenome</name>
    <dbReference type="NCBI Taxonomy" id="412755"/>
    <lineage>
        <taxon>unclassified sequences</taxon>
        <taxon>metagenomes</taxon>
        <taxon>ecological metagenomes</taxon>
    </lineage>
</organism>
<dbReference type="AlphaFoldDB" id="A0A0F8W687"/>
<dbReference type="SUPFAM" id="SSF101386">
    <property type="entry name" value="all-alpha NTP pyrophosphatases"/>
    <property type="match status" value="1"/>
</dbReference>
<protein>
    <submittedName>
        <fullName evidence="2">Uncharacterized protein</fullName>
    </submittedName>
</protein>
<name>A0A0F8W687_9ZZZZ</name>
<evidence type="ECO:0000313" key="2">
    <source>
        <dbReference type="EMBL" id="KKK52118.1"/>
    </source>
</evidence>
<gene>
    <name evidence="2" type="ORF">LCGC14_3108130</name>
</gene>
<proteinExistence type="predicted"/>